<protein>
    <submittedName>
        <fullName evidence="5">LacI family DNA-binding transcriptional regulator</fullName>
    </submittedName>
</protein>
<evidence type="ECO:0000256" key="2">
    <source>
        <dbReference type="ARBA" id="ARBA00023125"/>
    </source>
</evidence>
<evidence type="ECO:0000256" key="3">
    <source>
        <dbReference type="ARBA" id="ARBA00023163"/>
    </source>
</evidence>
<dbReference type="PANTHER" id="PTHR30146:SF153">
    <property type="entry name" value="LACTOSE OPERON REPRESSOR"/>
    <property type="match status" value="1"/>
</dbReference>
<organism evidence="5 6">
    <name type="scientific">Plantactinospora siamensis</name>
    <dbReference type="NCBI Taxonomy" id="555372"/>
    <lineage>
        <taxon>Bacteria</taxon>
        <taxon>Bacillati</taxon>
        <taxon>Actinomycetota</taxon>
        <taxon>Actinomycetes</taxon>
        <taxon>Micromonosporales</taxon>
        <taxon>Micromonosporaceae</taxon>
        <taxon>Plantactinospora</taxon>
    </lineage>
</organism>
<dbReference type="EMBL" id="JBHLUE010000019">
    <property type="protein sequence ID" value="MFC0567238.1"/>
    <property type="molecule type" value="Genomic_DNA"/>
</dbReference>
<dbReference type="Pfam" id="PF13377">
    <property type="entry name" value="Peripla_BP_3"/>
    <property type="match status" value="1"/>
</dbReference>
<dbReference type="SUPFAM" id="SSF53822">
    <property type="entry name" value="Periplasmic binding protein-like I"/>
    <property type="match status" value="1"/>
</dbReference>
<dbReference type="InterPro" id="IPR010982">
    <property type="entry name" value="Lambda_DNA-bd_dom_sf"/>
</dbReference>
<accession>A0ABV6P2H9</accession>
<dbReference type="InterPro" id="IPR000843">
    <property type="entry name" value="HTH_LacI"/>
</dbReference>
<reference evidence="5 6" key="1">
    <citation type="submission" date="2024-09" db="EMBL/GenBank/DDBJ databases">
        <authorList>
            <person name="Sun Q."/>
            <person name="Mori K."/>
        </authorList>
    </citation>
    <scope>NUCLEOTIDE SEQUENCE [LARGE SCALE GENOMIC DNA]</scope>
    <source>
        <strain evidence="5 6">TBRC 2205</strain>
    </source>
</reference>
<dbReference type="SUPFAM" id="SSF47413">
    <property type="entry name" value="lambda repressor-like DNA-binding domains"/>
    <property type="match status" value="1"/>
</dbReference>
<dbReference type="PRINTS" id="PR00036">
    <property type="entry name" value="HTHLACI"/>
</dbReference>
<dbReference type="GO" id="GO:0003677">
    <property type="term" value="F:DNA binding"/>
    <property type="evidence" value="ECO:0007669"/>
    <property type="project" value="UniProtKB-KW"/>
</dbReference>
<name>A0ABV6P2H9_9ACTN</name>
<keyword evidence="1" id="KW-0805">Transcription regulation</keyword>
<dbReference type="InterPro" id="IPR046335">
    <property type="entry name" value="LacI/GalR-like_sensor"/>
</dbReference>
<evidence type="ECO:0000313" key="6">
    <source>
        <dbReference type="Proteomes" id="UP001589894"/>
    </source>
</evidence>
<keyword evidence="2 5" id="KW-0238">DNA-binding</keyword>
<gene>
    <name evidence="5" type="ORF">ACFFHU_24250</name>
</gene>
<dbReference type="SMART" id="SM00354">
    <property type="entry name" value="HTH_LACI"/>
    <property type="match status" value="1"/>
</dbReference>
<dbReference type="CDD" id="cd06267">
    <property type="entry name" value="PBP1_LacI_sugar_binding-like"/>
    <property type="match status" value="1"/>
</dbReference>
<dbReference type="RefSeq" id="WP_377342511.1">
    <property type="nucleotide sequence ID" value="NZ_JBHLUE010000019.1"/>
</dbReference>
<dbReference type="InterPro" id="IPR028082">
    <property type="entry name" value="Peripla_BP_I"/>
</dbReference>
<sequence>MNQSRSDRSRRASGPATLREVAERAGVSLATASRVLNGSTRVVNPELAARVDRAAAELRYVSNAPAQALARATTSVVGLIVHEVDDPYFAAIAAGAMRVATGSGLLTMLASTFRDADREVDYVRRFQAQRVRALLLTGSGRADDGGRLGDALAEFVERGGRVAVISDHALPYDAVLPANERGGAQVARLLHDLGHRDVGVISGPAELTTVRLRLAGFCDEWRRLGGELPDEALCTADFSRAGGRSACVELMERRPGTTAIFALNDLMAVGALAALPDLGLLVPRDLSVVGFDDLWFSADVQPSLTTVRLPLEEMGARAMSLVLDAPSNRPHRVHFPAELVVRGTTGPRRSTG</sequence>
<dbReference type="PROSITE" id="PS00356">
    <property type="entry name" value="HTH_LACI_1"/>
    <property type="match status" value="1"/>
</dbReference>
<evidence type="ECO:0000259" key="4">
    <source>
        <dbReference type="PROSITE" id="PS50932"/>
    </source>
</evidence>
<evidence type="ECO:0000256" key="1">
    <source>
        <dbReference type="ARBA" id="ARBA00023015"/>
    </source>
</evidence>
<comment type="caution">
    <text evidence="5">The sequence shown here is derived from an EMBL/GenBank/DDBJ whole genome shotgun (WGS) entry which is preliminary data.</text>
</comment>
<dbReference type="PROSITE" id="PS50932">
    <property type="entry name" value="HTH_LACI_2"/>
    <property type="match status" value="1"/>
</dbReference>
<keyword evidence="3" id="KW-0804">Transcription</keyword>
<dbReference type="Gene3D" id="3.40.50.2300">
    <property type="match status" value="2"/>
</dbReference>
<proteinExistence type="predicted"/>
<dbReference type="Gene3D" id="1.10.260.40">
    <property type="entry name" value="lambda repressor-like DNA-binding domains"/>
    <property type="match status" value="1"/>
</dbReference>
<dbReference type="CDD" id="cd01392">
    <property type="entry name" value="HTH_LacI"/>
    <property type="match status" value="1"/>
</dbReference>
<dbReference type="Pfam" id="PF00356">
    <property type="entry name" value="LacI"/>
    <property type="match status" value="1"/>
</dbReference>
<feature type="domain" description="HTH lacI-type" evidence="4">
    <location>
        <begin position="16"/>
        <end position="71"/>
    </location>
</feature>
<keyword evidence="6" id="KW-1185">Reference proteome</keyword>
<dbReference type="PANTHER" id="PTHR30146">
    <property type="entry name" value="LACI-RELATED TRANSCRIPTIONAL REPRESSOR"/>
    <property type="match status" value="1"/>
</dbReference>
<dbReference type="Proteomes" id="UP001589894">
    <property type="component" value="Unassembled WGS sequence"/>
</dbReference>
<evidence type="ECO:0000313" key="5">
    <source>
        <dbReference type="EMBL" id="MFC0567238.1"/>
    </source>
</evidence>